<dbReference type="AlphaFoldDB" id="A0A8J8TR05"/>
<comment type="caution">
    <text evidence="1">The sequence shown here is derived from an EMBL/GenBank/DDBJ whole genome shotgun (WGS) entry which is preliminary data.</text>
</comment>
<evidence type="ECO:0000313" key="2">
    <source>
        <dbReference type="Proteomes" id="UP000766904"/>
    </source>
</evidence>
<evidence type="ECO:0000313" key="1">
    <source>
        <dbReference type="EMBL" id="TYL37239.1"/>
    </source>
</evidence>
<dbReference type="OrthoDB" id="200049at2157"/>
<organism evidence="1 2">
    <name type="scientific">Natronococcus pandeyae</name>
    <dbReference type="NCBI Taxonomy" id="2055836"/>
    <lineage>
        <taxon>Archaea</taxon>
        <taxon>Methanobacteriati</taxon>
        <taxon>Methanobacteriota</taxon>
        <taxon>Stenosarchaea group</taxon>
        <taxon>Halobacteria</taxon>
        <taxon>Halobacteriales</taxon>
        <taxon>Natrialbaceae</taxon>
        <taxon>Natronococcus</taxon>
    </lineage>
</organism>
<dbReference type="RefSeq" id="WP_148859388.1">
    <property type="nucleotide sequence ID" value="NZ_PHNJ01000011.1"/>
</dbReference>
<proteinExistence type="predicted"/>
<accession>A0A8J8TR05</accession>
<dbReference type="Proteomes" id="UP000766904">
    <property type="component" value="Unassembled WGS sequence"/>
</dbReference>
<sequence length="263" mass="30267">MSDNAVLIHPRNLARTYSSQAYEDPWEIVEDYQRVLEYTGRQPNAGSQRVASKLNLPRSRIRPWMDGSIPHPVRAIQTAETRDWLPLTEDTDAFDPLNRLVAWGCSQGTLKNEIFAPYFIVHSDEDRERITGLLEQLDLEPVEERTEDKNRSAEVRVSDNGAILGRVLYTLDVPLDDEALNTLPSYLDSVSEPSKRVFARTYLENRGQYWEFNSRWILEHSNRTGSYRRSLASFYADLGADVEVHEDTISIDSDFARDLLDDE</sequence>
<keyword evidence="2" id="KW-1185">Reference proteome</keyword>
<reference evidence="1" key="1">
    <citation type="submission" date="2017-11" db="EMBL/GenBank/DDBJ databases">
        <authorList>
            <person name="Kajale S.C."/>
            <person name="Sharma A."/>
        </authorList>
    </citation>
    <scope>NUCLEOTIDE SEQUENCE</scope>
    <source>
        <strain evidence="1">LS1_42</strain>
    </source>
</reference>
<name>A0A8J8TR05_9EURY</name>
<protein>
    <submittedName>
        <fullName evidence="1">Uncharacterized protein</fullName>
    </submittedName>
</protein>
<gene>
    <name evidence="1" type="ORF">CV102_18160</name>
</gene>
<dbReference type="EMBL" id="PHNJ01000011">
    <property type="protein sequence ID" value="TYL37239.1"/>
    <property type="molecule type" value="Genomic_DNA"/>
</dbReference>